<accession>A0A1I4BMW6</accession>
<dbReference type="Proteomes" id="UP000198725">
    <property type="component" value="Unassembled WGS sequence"/>
</dbReference>
<dbReference type="InterPro" id="IPR029058">
    <property type="entry name" value="AB_hydrolase_fold"/>
</dbReference>
<evidence type="ECO:0000313" key="2">
    <source>
        <dbReference type="EMBL" id="SFK69329.1"/>
    </source>
</evidence>
<sequence length="655" mass="71906">MERASGMRSRTWWLVRLVAPILLLCLQACAMVGVSRLKPHDVVAESRADVLGSGRLSDSTVQALNVVALTTKQCTQSFDACTEIVGRSGGLDEEQRLSALSELWLGHALHDDHAATMDNATLGAYLQSARYAYAYLFYTQRTPAQRVFDQRQARVIAFYDYAVERVVGRWFQELPRLNTDWSQTALAGWTVLRPNTDLHLRATPTELIPASALRFKGLRNVYRRDGFGSDFVAVAPPSTPDAPSVPWREPRYAAMTGVLVFGGQTLDEVLATRQVQLLVRDPYRDADVTIAGRSVPLGANFTAPYGLWLARSGFAMQSIRSLLGRQGGLAEPRVLLMQPYDPNRLTVVMLHGLASSPEAWVNVANEVLGDETLRHNYQVWQVYYPTNAPIAVNLRQIRQALDATIRHFDPNGTARATRHMMLVGHSMGGVIARLLVSSSGDKLWSLVPESRKLSAAKRARLHRQLAPYLQFSPIPQVDEAVFLSSPHRGTPMARHRLARWVAELIRLPFSVIKDVASISDLLKDDSGQGGTGKGAPIHVSNSVGNLSDTDPFIVATANLPISPQVHYHSIIGLYKPHGTLAQSSDGVVPYTSAHLAGAESEVVIPSWHSVQETPAAILELRRILRLHLARVGQKKAPMPVRTSSVTALDAGAGRP</sequence>
<keyword evidence="3" id="KW-1185">Reference proteome</keyword>
<protein>
    <submittedName>
        <fullName evidence="2">Putative serine esterase</fullName>
    </submittedName>
</protein>
<feature type="domain" description="DUF676" evidence="1">
    <location>
        <begin position="347"/>
        <end position="438"/>
    </location>
</feature>
<dbReference type="SUPFAM" id="SSF53474">
    <property type="entry name" value="alpha/beta-Hydrolases"/>
    <property type="match status" value="1"/>
</dbReference>
<dbReference type="Gene3D" id="3.40.50.1820">
    <property type="entry name" value="alpha/beta hydrolase"/>
    <property type="match status" value="1"/>
</dbReference>
<proteinExistence type="predicted"/>
<evidence type="ECO:0000259" key="1">
    <source>
        <dbReference type="Pfam" id="PF05057"/>
    </source>
</evidence>
<dbReference type="AlphaFoldDB" id="A0A1I4BMW6"/>
<dbReference type="Pfam" id="PF05057">
    <property type="entry name" value="DUF676"/>
    <property type="match status" value="1"/>
</dbReference>
<gene>
    <name evidence="2" type="ORF">SAMN05192579_105148</name>
</gene>
<name>A0A1I4BMW6_9GAMM</name>
<organism evidence="2 3">
    <name type="scientific">Rhodanobacter glycinis</name>
    <dbReference type="NCBI Taxonomy" id="582702"/>
    <lineage>
        <taxon>Bacteria</taxon>
        <taxon>Pseudomonadati</taxon>
        <taxon>Pseudomonadota</taxon>
        <taxon>Gammaproteobacteria</taxon>
        <taxon>Lysobacterales</taxon>
        <taxon>Rhodanobacteraceae</taxon>
        <taxon>Rhodanobacter</taxon>
    </lineage>
</organism>
<dbReference type="EMBL" id="FOSR01000005">
    <property type="protein sequence ID" value="SFK69329.1"/>
    <property type="molecule type" value="Genomic_DNA"/>
</dbReference>
<evidence type="ECO:0000313" key="3">
    <source>
        <dbReference type="Proteomes" id="UP000198725"/>
    </source>
</evidence>
<reference evidence="3" key="1">
    <citation type="submission" date="2016-10" db="EMBL/GenBank/DDBJ databases">
        <authorList>
            <person name="Varghese N."/>
            <person name="Submissions S."/>
        </authorList>
    </citation>
    <scope>NUCLEOTIDE SEQUENCE [LARGE SCALE GENOMIC DNA]</scope>
    <source>
        <strain evidence="3">MO64</strain>
    </source>
</reference>
<dbReference type="InterPro" id="IPR007751">
    <property type="entry name" value="DUF676_lipase-like"/>
</dbReference>